<accession>A0A8S9RMK8</accession>
<comment type="caution">
    <text evidence="1">The sequence shown here is derived from an EMBL/GenBank/DDBJ whole genome shotgun (WGS) entry which is preliminary data.</text>
</comment>
<organism evidence="1 2">
    <name type="scientific">Brassica cretica</name>
    <name type="common">Mustard</name>
    <dbReference type="NCBI Taxonomy" id="69181"/>
    <lineage>
        <taxon>Eukaryota</taxon>
        <taxon>Viridiplantae</taxon>
        <taxon>Streptophyta</taxon>
        <taxon>Embryophyta</taxon>
        <taxon>Tracheophyta</taxon>
        <taxon>Spermatophyta</taxon>
        <taxon>Magnoliopsida</taxon>
        <taxon>eudicotyledons</taxon>
        <taxon>Gunneridae</taxon>
        <taxon>Pentapetalae</taxon>
        <taxon>rosids</taxon>
        <taxon>malvids</taxon>
        <taxon>Brassicales</taxon>
        <taxon>Brassicaceae</taxon>
        <taxon>Brassiceae</taxon>
        <taxon>Brassica</taxon>
    </lineage>
</organism>
<gene>
    <name evidence="1" type="ORF">F2Q69_00059214</name>
</gene>
<protein>
    <submittedName>
        <fullName evidence="1">Uncharacterized protein</fullName>
    </submittedName>
</protein>
<sequence length="244" mass="26832">MYPLHSFVKPSSFFCPDSSKKSSIVSVYIWDKIKIDTSVLYCVESALSRKQLDLSLISRGVDRQEDIVSIDVEVLVSIDGEVVMSIDCEVVQSIDIEAVPSVDVEVLPSVDVEVIPSVDVEVLLSVDVEVLPSVDIEVVPSVDVEVVPSVDVEVVPSVDVEVVSLVDVEVELPLSALSNLLRSMLFIILCPNVINQLSWNQIFPLYLPTFNEHVPLIILLLFSSCFSINKKFVKEGSFNVLPAG</sequence>
<name>A0A8S9RMK8_BRACR</name>
<dbReference type="Proteomes" id="UP000712600">
    <property type="component" value="Unassembled WGS sequence"/>
</dbReference>
<dbReference type="AlphaFoldDB" id="A0A8S9RMK8"/>
<reference evidence="1" key="1">
    <citation type="submission" date="2019-12" db="EMBL/GenBank/DDBJ databases">
        <title>Genome sequencing and annotation of Brassica cretica.</title>
        <authorList>
            <person name="Studholme D.J."/>
            <person name="Sarris P."/>
        </authorList>
    </citation>
    <scope>NUCLEOTIDE SEQUENCE</scope>
    <source>
        <strain evidence="1">PFS-109/04</strain>
        <tissue evidence="1">Leaf</tissue>
    </source>
</reference>
<evidence type="ECO:0000313" key="2">
    <source>
        <dbReference type="Proteomes" id="UP000712600"/>
    </source>
</evidence>
<dbReference type="EMBL" id="QGKX02000095">
    <property type="protein sequence ID" value="KAF3573562.1"/>
    <property type="molecule type" value="Genomic_DNA"/>
</dbReference>
<proteinExistence type="predicted"/>
<evidence type="ECO:0000313" key="1">
    <source>
        <dbReference type="EMBL" id="KAF3573562.1"/>
    </source>
</evidence>